<accession>A0ABD2B2S8</accession>
<feature type="compositionally biased region" description="Basic residues" evidence="1">
    <location>
        <begin position="43"/>
        <end position="85"/>
    </location>
</feature>
<comment type="caution">
    <text evidence="2">The sequence shown here is derived from an EMBL/GenBank/DDBJ whole genome shotgun (WGS) entry which is preliminary data.</text>
</comment>
<organism evidence="2 3">
    <name type="scientific">Vespula squamosa</name>
    <name type="common">Southern yellow jacket</name>
    <name type="synonym">Wasp</name>
    <dbReference type="NCBI Taxonomy" id="30214"/>
    <lineage>
        <taxon>Eukaryota</taxon>
        <taxon>Metazoa</taxon>
        <taxon>Ecdysozoa</taxon>
        <taxon>Arthropoda</taxon>
        <taxon>Hexapoda</taxon>
        <taxon>Insecta</taxon>
        <taxon>Pterygota</taxon>
        <taxon>Neoptera</taxon>
        <taxon>Endopterygota</taxon>
        <taxon>Hymenoptera</taxon>
        <taxon>Apocrita</taxon>
        <taxon>Aculeata</taxon>
        <taxon>Vespoidea</taxon>
        <taxon>Vespidae</taxon>
        <taxon>Vespinae</taxon>
        <taxon>Vespula</taxon>
    </lineage>
</organism>
<evidence type="ECO:0000313" key="3">
    <source>
        <dbReference type="Proteomes" id="UP001607302"/>
    </source>
</evidence>
<dbReference type="AlphaFoldDB" id="A0ABD2B2S8"/>
<dbReference type="EMBL" id="JAUDFV010000133">
    <property type="protein sequence ID" value="KAL2727025.1"/>
    <property type="molecule type" value="Genomic_DNA"/>
</dbReference>
<protein>
    <submittedName>
        <fullName evidence="2">Uncharacterized protein</fullName>
    </submittedName>
</protein>
<keyword evidence="3" id="KW-1185">Reference proteome</keyword>
<dbReference type="Proteomes" id="UP001607302">
    <property type="component" value="Unassembled WGS sequence"/>
</dbReference>
<reference evidence="2 3" key="1">
    <citation type="journal article" date="2024" name="Ann. Entomol. Soc. Am.">
        <title>Genomic analyses of the southern and eastern yellowjacket wasps (Hymenoptera: Vespidae) reveal evolutionary signatures of social life.</title>
        <authorList>
            <person name="Catto M.A."/>
            <person name="Caine P.B."/>
            <person name="Orr S.E."/>
            <person name="Hunt B.G."/>
            <person name="Goodisman M.A.D."/>
        </authorList>
    </citation>
    <scope>NUCLEOTIDE SEQUENCE [LARGE SCALE GENOMIC DNA]</scope>
    <source>
        <strain evidence="2">233</strain>
        <tissue evidence="2">Head and thorax</tissue>
    </source>
</reference>
<evidence type="ECO:0000256" key="1">
    <source>
        <dbReference type="SAM" id="MobiDB-lite"/>
    </source>
</evidence>
<feature type="region of interest" description="Disordered" evidence="1">
    <location>
        <begin position="40"/>
        <end position="86"/>
    </location>
</feature>
<evidence type="ECO:0000313" key="2">
    <source>
        <dbReference type="EMBL" id="KAL2727025.1"/>
    </source>
</evidence>
<proteinExistence type="predicted"/>
<name>A0ABD2B2S8_VESSQ</name>
<gene>
    <name evidence="2" type="ORF">V1478_007303</name>
</gene>
<sequence>MRRKNRRDAYNEKMIKYERDSFSFFKFEIRTKIASFSIFVQHREKKTKRKETKRRKKKKKNKRDKKKRKTKRTNTQKIEKRKKEKKFNSVGDFRKKLRCNFRNVPTREEKEGKEKKGTTIEDSFFNEEERTIQRGAHANVTFNTVIRRPKRSSNIHEDTHIDVSFVLSDFFLVEAGTKKLF</sequence>